<dbReference type="Proteomes" id="UP000186141">
    <property type="component" value="Unassembled WGS sequence"/>
</dbReference>
<evidence type="ECO:0000313" key="2">
    <source>
        <dbReference type="EMBL" id="SIS75889.1"/>
    </source>
</evidence>
<dbReference type="AlphaFoldDB" id="A0A1N7LQ36"/>
<evidence type="ECO:0000256" key="1">
    <source>
        <dbReference type="SAM" id="SignalP"/>
    </source>
</evidence>
<evidence type="ECO:0000313" key="3">
    <source>
        <dbReference type="Proteomes" id="UP000186141"/>
    </source>
</evidence>
<dbReference type="RefSeq" id="WP_076529312.1">
    <property type="nucleotide sequence ID" value="NZ_BMEH01000002.1"/>
</dbReference>
<keyword evidence="1" id="KW-0732">Signal</keyword>
<sequence length="132" mass="13756">MIRFATMGLGLAVLATPLAAQQVTTEVTRLGQQQVTLHVHPFLTEEELGTLRLVSTNEQALSLFVTRPGRHTAIAVAPGEGFIRAGQPVASATAISDLPNAETARADAMATCNAAKAKGPDCVVVLEVAPAR</sequence>
<feature type="chain" id="PRO_5012139497" evidence="1">
    <location>
        <begin position="21"/>
        <end position="132"/>
    </location>
</feature>
<gene>
    <name evidence="2" type="ORF">SAMN05421774_10287</name>
</gene>
<accession>A0A1N7LQ36</accession>
<proteinExistence type="predicted"/>
<keyword evidence="3" id="KW-1185">Reference proteome</keyword>
<dbReference type="EMBL" id="FTOT01000002">
    <property type="protein sequence ID" value="SIS75889.1"/>
    <property type="molecule type" value="Genomic_DNA"/>
</dbReference>
<reference evidence="2 3" key="1">
    <citation type="submission" date="2017-01" db="EMBL/GenBank/DDBJ databases">
        <authorList>
            <person name="Mah S.A."/>
            <person name="Swanson W.J."/>
            <person name="Moy G.W."/>
            <person name="Vacquier V.D."/>
        </authorList>
    </citation>
    <scope>NUCLEOTIDE SEQUENCE [LARGE SCALE GENOMIC DNA]</scope>
    <source>
        <strain evidence="2 3">DSM 26375</strain>
    </source>
</reference>
<dbReference type="STRING" id="1086013.SAMN05421774_10287"/>
<protein>
    <submittedName>
        <fullName evidence="2">Uncharacterized protein</fullName>
    </submittedName>
</protein>
<organism evidence="2 3">
    <name type="scientific">Gemmobacter megaterium</name>
    <dbReference type="NCBI Taxonomy" id="1086013"/>
    <lineage>
        <taxon>Bacteria</taxon>
        <taxon>Pseudomonadati</taxon>
        <taxon>Pseudomonadota</taxon>
        <taxon>Alphaproteobacteria</taxon>
        <taxon>Rhodobacterales</taxon>
        <taxon>Paracoccaceae</taxon>
        <taxon>Gemmobacter</taxon>
    </lineage>
</organism>
<name>A0A1N7LQ36_9RHOB</name>
<feature type="signal peptide" evidence="1">
    <location>
        <begin position="1"/>
        <end position="20"/>
    </location>
</feature>
<dbReference type="OrthoDB" id="7859997at2"/>